<dbReference type="InterPro" id="IPR016167">
    <property type="entry name" value="FAD-bd_PCMH_sub1"/>
</dbReference>
<dbReference type="GO" id="GO:0071949">
    <property type="term" value="F:FAD binding"/>
    <property type="evidence" value="ECO:0007669"/>
    <property type="project" value="InterPro"/>
</dbReference>
<dbReference type="InterPro" id="IPR006093">
    <property type="entry name" value="Oxy_OxRdtase_FAD_BS"/>
</dbReference>
<dbReference type="GO" id="GO:0016491">
    <property type="term" value="F:oxidoreductase activity"/>
    <property type="evidence" value="ECO:0007669"/>
    <property type="project" value="UniProtKB-KW"/>
</dbReference>
<dbReference type="Gene3D" id="3.30.43.10">
    <property type="entry name" value="Uridine Diphospho-n-acetylenolpyruvylglucosamine Reductase, domain 2"/>
    <property type="match status" value="1"/>
</dbReference>
<keyword evidence="4" id="KW-0274">FAD</keyword>
<dbReference type="InterPro" id="IPR050416">
    <property type="entry name" value="FAD-linked_Oxidoreductase"/>
</dbReference>
<feature type="compositionally biased region" description="Polar residues" evidence="6">
    <location>
        <begin position="470"/>
        <end position="483"/>
    </location>
</feature>
<comment type="similarity">
    <text evidence="2">Belongs to the oxygen-dependent FAD-linked oxidoreductase family.</text>
</comment>
<accession>A0A2N9VPY6</accession>
<reference evidence="9" key="1">
    <citation type="journal article" date="2017" name="Int J Environ Stud">
        <title>Does the Miocene-Pliocene relict legume Oxytropis triphylla form nitrogen-fixing nodules with a combination of bacterial strains?</title>
        <authorList>
            <person name="Safronova V."/>
            <person name="Belimov A."/>
            <person name="Sazanova A."/>
            <person name="Kuznetsova I."/>
            <person name="Popova J."/>
            <person name="Andronov E."/>
            <person name="Verkhozina A."/>
            <person name="Tikhonovich I."/>
        </authorList>
    </citation>
    <scope>NUCLEOTIDE SEQUENCE [LARGE SCALE GENOMIC DNA]</scope>
    <source>
        <strain evidence="9">Tri-38</strain>
    </source>
</reference>
<evidence type="ECO:0000313" key="9">
    <source>
        <dbReference type="Proteomes" id="UP000232163"/>
    </source>
</evidence>
<dbReference type="InterPro" id="IPR016169">
    <property type="entry name" value="FAD-bd_PCMH_sub2"/>
</dbReference>
<dbReference type="InterPro" id="IPR016166">
    <property type="entry name" value="FAD-bd_PCMH"/>
</dbReference>
<evidence type="ECO:0000256" key="5">
    <source>
        <dbReference type="ARBA" id="ARBA00023002"/>
    </source>
</evidence>
<dbReference type="InterPro" id="IPR012951">
    <property type="entry name" value="BBE"/>
</dbReference>
<evidence type="ECO:0000259" key="7">
    <source>
        <dbReference type="PROSITE" id="PS51387"/>
    </source>
</evidence>
<dbReference type="InterPro" id="IPR036318">
    <property type="entry name" value="FAD-bd_PCMH-like_sf"/>
</dbReference>
<dbReference type="InterPro" id="IPR006094">
    <property type="entry name" value="Oxid_FAD_bind_N"/>
</dbReference>
<dbReference type="PROSITE" id="PS51387">
    <property type="entry name" value="FAD_PCMH"/>
    <property type="match status" value="1"/>
</dbReference>
<protein>
    <submittedName>
        <fullName evidence="8">FAD-linked oxidase</fullName>
    </submittedName>
</protein>
<feature type="region of interest" description="Disordered" evidence="6">
    <location>
        <begin position="470"/>
        <end position="492"/>
    </location>
</feature>
<evidence type="ECO:0000256" key="6">
    <source>
        <dbReference type="SAM" id="MobiDB-lite"/>
    </source>
</evidence>
<evidence type="ECO:0000256" key="2">
    <source>
        <dbReference type="ARBA" id="ARBA00005466"/>
    </source>
</evidence>
<evidence type="ECO:0000256" key="4">
    <source>
        <dbReference type="ARBA" id="ARBA00022827"/>
    </source>
</evidence>
<dbReference type="OrthoDB" id="9775082at2"/>
<keyword evidence="5" id="KW-0560">Oxidoreductase</keyword>
<evidence type="ECO:0000256" key="3">
    <source>
        <dbReference type="ARBA" id="ARBA00022630"/>
    </source>
</evidence>
<evidence type="ECO:0000256" key="1">
    <source>
        <dbReference type="ARBA" id="ARBA00001974"/>
    </source>
</evidence>
<dbReference type="Gene3D" id="3.30.465.10">
    <property type="match status" value="1"/>
</dbReference>
<dbReference type="KEGG" id="pht:BLM14_23065"/>
<organism evidence="8 9">
    <name type="scientific">Phyllobacterium zundukense</name>
    <dbReference type="NCBI Taxonomy" id="1867719"/>
    <lineage>
        <taxon>Bacteria</taxon>
        <taxon>Pseudomonadati</taxon>
        <taxon>Pseudomonadota</taxon>
        <taxon>Alphaproteobacteria</taxon>
        <taxon>Hyphomicrobiales</taxon>
        <taxon>Phyllobacteriaceae</taxon>
        <taxon>Phyllobacterium</taxon>
    </lineage>
</organism>
<evidence type="ECO:0000313" key="8">
    <source>
        <dbReference type="EMBL" id="PIO41554.1"/>
    </source>
</evidence>
<dbReference type="RefSeq" id="WP_100002295.1">
    <property type="nucleotide sequence ID" value="NZ_CP017942.1"/>
</dbReference>
<dbReference type="Pfam" id="PF01565">
    <property type="entry name" value="FAD_binding_4"/>
    <property type="match status" value="1"/>
</dbReference>
<dbReference type="EMBL" id="MZMT01000059">
    <property type="protein sequence ID" value="PIO41554.1"/>
    <property type="molecule type" value="Genomic_DNA"/>
</dbReference>
<name>A0A2N9VPY6_9HYPH</name>
<dbReference type="Proteomes" id="UP000232163">
    <property type="component" value="Unassembled WGS sequence"/>
</dbReference>
<sequence>MTEIQFSGLQGGKIALSNDILTALQTQLRGSLCLPDEAGYDEARTIWNAMIDRRPAAVVRCRGAGDVMRAVRLAHDNGLLLAVRGGGHNISGNAVCEGGLLIDLSLMRSVHVDPKGRTARVEPGVTLGEFDKEAQTFGLATPLGINSTTGVAGLALGGGFGWLSRKFGFTVDNLISADVVTADGALVQASATENPDLFWAIRGGGGNFGVVTSFEFKLHPVGPDLVSGLIVHPFARARELLAGYREVAAAAPDDLTIWVVLRKAPPLPFLPAEVHGKDILVFAVCYAGEPGEADGALAPLRALGEPIADVIGVQPYAAWQTAFDPLLTPGAFNYWKSHNFTALSDGLFDTLIDYVGTLPTAECEIFIGQIGGASSRVAADATAYPHREAKFVMNVHTRWRERGDEQASIDWARGLFAATAPHATGGVYVNFMPEDETDRVAQAYGSNYARLEALKTKYDPDNLFRLNQNVQPISTAGQGSGRRSSIEEPVRR</sequence>
<dbReference type="SUPFAM" id="SSF56176">
    <property type="entry name" value="FAD-binding/transporter-associated domain-like"/>
    <property type="match status" value="1"/>
</dbReference>
<comment type="caution">
    <text evidence="8">The sequence shown here is derived from an EMBL/GenBank/DDBJ whole genome shotgun (WGS) entry which is preliminary data.</text>
</comment>
<feature type="domain" description="FAD-binding PCMH-type" evidence="7">
    <location>
        <begin position="51"/>
        <end position="221"/>
    </location>
</feature>
<keyword evidence="9" id="KW-1185">Reference proteome</keyword>
<dbReference type="PANTHER" id="PTHR42973:SF39">
    <property type="entry name" value="FAD-BINDING PCMH-TYPE DOMAIN-CONTAINING PROTEIN"/>
    <property type="match status" value="1"/>
</dbReference>
<proteinExistence type="inferred from homology"/>
<dbReference type="PANTHER" id="PTHR42973">
    <property type="entry name" value="BINDING OXIDOREDUCTASE, PUTATIVE (AFU_ORTHOLOGUE AFUA_1G17690)-RELATED"/>
    <property type="match status" value="1"/>
</dbReference>
<dbReference type="PROSITE" id="PS00862">
    <property type="entry name" value="OX2_COVAL_FAD"/>
    <property type="match status" value="1"/>
</dbReference>
<dbReference type="Pfam" id="PF08031">
    <property type="entry name" value="BBE"/>
    <property type="match status" value="1"/>
</dbReference>
<comment type="cofactor">
    <cofactor evidence="1">
        <name>FAD</name>
        <dbReference type="ChEBI" id="CHEBI:57692"/>
    </cofactor>
</comment>
<gene>
    <name evidence="8" type="ORF">B5P45_27950</name>
</gene>
<dbReference type="AlphaFoldDB" id="A0A2N9VPY6"/>
<dbReference type="Gene3D" id="3.40.462.20">
    <property type="match status" value="1"/>
</dbReference>
<keyword evidence="3" id="KW-0285">Flavoprotein</keyword>